<organism evidence="2 3">
    <name type="scientific">Lithospermum erythrorhizon</name>
    <name type="common">Purple gromwell</name>
    <name type="synonym">Lithospermum officinale var. erythrorhizon</name>
    <dbReference type="NCBI Taxonomy" id="34254"/>
    <lineage>
        <taxon>Eukaryota</taxon>
        <taxon>Viridiplantae</taxon>
        <taxon>Streptophyta</taxon>
        <taxon>Embryophyta</taxon>
        <taxon>Tracheophyta</taxon>
        <taxon>Spermatophyta</taxon>
        <taxon>Magnoliopsida</taxon>
        <taxon>eudicotyledons</taxon>
        <taxon>Gunneridae</taxon>
        <taxon>Pentapetalae</taxon>
        <taxon>asterids</taxon>
        <taxon>lamiids</taxon>
        <taxon>Boraginales</taxon>
        <taxon>Boraginaceae</taxon>
        <taxon>Boraginoideae</taxon>
        <taxon>Lithospermeae</taxon>
        <taxon>Lithospermum</taxon>
    </lineage>
</organism>
<gene>
    <name evidence="2" type="ORF">LIER_17807</name>
</gene>
<dbReference type="InterPro" id="IPR006740">
    <property type="entry name" value="DUF604"/>
</dbReference>
<keyword evidence="1" id="KW-1133">Transmembrane helix</keyword>
<dbReference type="Gene3D" id="3.90.550.50">
    <property type="match status" value="1"/>
</dbReference>
<sequence>MIFTSSLKFNLISGKLRFLLDGLFSMGNMCKVLLMYSFVMHLIFILFIYHSNYPASEFSVIKYNTTASNDRSTNINHIVFGLFGSEKSWHRRRLYAESWWCPNMTRGYIYLDEPPKGDLLPWSSSSPPYRVSDQYFTKLLVELHHLQPVPTRIVHGIMEVFRDENGDMRWLVIGDDDSIFLVDNLVDVLSEYDHTKYYYLGGQSEFILSNFYLSFDQGFGGGGLILSYPLAKALSQDMGNCLQRYAELKFSDQIIMKCIADIGVSLSPHKGIHQIDLRGDISGFLSAHPQAPLISLHHLDEVKPIFPSKGGYESALHLMKAASFDQSRMLQQTICYDRQTNWSFSISWRSLSTDPCEAPHVFFLETVEKTSSNEIRTVYSRANPRGLPVCSLNANHSADFISRIEVFSPTTKRVETGRCECCDIVNPGALIGTAKVIVRQCRTDEIIA</sequence>
<protein>
    <submittedName>
        <fullName evidence="2">Glycosyltransferase</fullName>
    </submittedName>
</protein>
<dbReference type="Pfam" id="PF04646">
    <property type="entry name" value="DUF604"/>
    <property type="match status" value="2"/>
</dbReference>
<name>A0AAV3QBQ8_LITER</name>
<reference evidence="2 3" key="1">
    <citation type="submission" date="2024-01" db="EMBL/GenBank/DDBJ databases">
        <title>The complete chloroplast genome sequence of Lithospermum erythrorhizon: insights into the phylogenetic relationship among Boraginaceae species and the maternal lineages of purple gromwells.</title>
        <authorList>
            <person name="Okada T."/>
            <person name="Watanabe K."/>
        </authorList>
    </citation>
    <scope>NUCLEOTIDE SEQUENCE [LARGE SCALE GENOMIC DNA]</scope>
</reference>
<dbReference type="FunFam" id="3.90.550.50:FF:000061">
    <property type="entry name" value="AT4g00300 protein"/>
    <property type="match status" value="1"/>
</dbReference>
<feature type="transmembrane region" description="Helical" evidence="1">
    <location>
        <begin position="32"/>
        <end position="49"/>
    </location>
</feature>
<dbReference type="Proteomes" id="UP001454036">
    <property type="component" value="Unassembled WGS sequence"/>
</dbReference>
<evidence type="ECO:0000256" key="1">
    <source>
        <dbReference type="SAM" id="Phobius"/>
    </source>
</evidence>
<keyword evidence="3" id="KW-1185">Reference proteome</keyword>
<keyword evidence="1" id="KW-0812">Transmembrane</keyword>
<comment type="caution">
    <text evidence="2">The sequence shown here is derived from an EMBL/GenBank/DDBJ whole genome shotgun (WGS) entry which is preliminary data.</text>
</comment>
<dbReference type="PANTHER" id="PTHR10811">
    <property type="entry name" value="FRINGE-RELATED"/>
    <property type="match status" value="1"/>
</dbReference>
<dbReference type="AlphaFoldDB" id="A0AAV3QBQ8"/>
<proteinExistence type="predicted"/>
<keyword evidence="1" id="KW-0472">Membrane</keyword>
<dbReference type="EMBL" id="BAABME010004196">
    <property type="protein sequence ID" value="GAA0161509.1"/>
    <property type="molecule type" value="Genomic_DNA"/>
</dbReference>
<evidence type="ECO:0000313" key="3">
    <source>
        <dbReference type="Proteomes" id="UP001454036"/>
    </source>
</evidence>
<accession>A0AAV3QBQ8</accession>
<evidence type="ECO:0000313" key="2">
    <source>
        <dbReference type="EMBL" id="GAA0161509.1"/>
    </source>
</evidence>